<gene>
    <name evidence="3" type="ORF">MKK02DRAFT_44739</name>
</gene>
<reference evidence="3" key="1">
    <citation type="journal article" date="2022" name="G3 (Bethesda)">
        <title>High quality genome of the basidiomycete yeast Dioszegia hungarica PDD-24b-2 isolated from cloud water.</title>
        <authorList>
            <person name="Jarrige D."/>
            <person name="Haridas S."/>
            <person name="Bleykasten-Grosshans C."/>
            <person name="Joly M."/>
            <person name="Nadalig T."/>
            <person name="Sancelme M."/>
            <person name="Vuilleumier S."/>
            <person name="Grigoriev I.V."/>
            <person name="Amato P."/>
            <person name="Bringel F."/>
        </authorList>
    </citation>
    <scope>NUCLEOTIDE SEQUENCE</scope>
    <source>
        <strain evidence="3">PDD-24b-2</strain>
    </source>
</reference>
<keyword evidence="2" id="KW-0812">Transmembrane</keyword>
<evidence type="ECO:0000256" key="2">
    <source>
        <dbReference type="SAM" id="Phobius"/>
    </source>
</evidence>
<feature type="region of interest" description="Disordered" evidence="1">
    <location>
        <begin position="102"/>
        <end position="210"/>
    </location>
</feature>
<feature type="compositionally biased region" description="Gly residues" evidence="1">
    <location>
        <begin position="188"/>
        <end position="197"/>
    </location>
</feature>
<keyword evidence="4" id="KW-1185">Reference proteome</keyword>
<feature type="compositionally biased region" description="Gly residues" evidence="1">
    <location>
        <begin position="148"/>
        <end position="162"/>
    </location>
</feature>
<dbReference type="Proteomes" id="UP001164286">
    <property type="component" value="Unassembled WGS sequence"/>
</dbReference>
<accession>A0AA38HBN8</accession>
<dbReference type="RefSeq" id="XP_052945816.1">
    <property type="nucleotide sequence ID" value="XM_053093067.1"/>
</dbReference>
<keyword evidence="2" id="KW-1133">Transmembrane helix</keyword>
<protein>
    <submittedName>
        <fullName evidence="3">Uncharacterized protein</fullName>
    </submittedName>
</protein>
<organism evidence="3 4">
    <name type="scientific">Dioszegia hungarica</name>
    <dbReference type="NCBI Taxonomy" id="4972"/>
    <lineage>
        <taxon>Eukaryota</taxon>
        <taxon>Fungi</taxon>
        <taxon>Dikarya</taxon>
        <taxon>Basidiomycota</taxon>
        <taxon>Agaricomycotina</taxon>
        <taxon>Tremellomycetes</taxon>
        <taxon>Tremellales</taxon>
        <taxon>Bulleribasidiaceae</taxon>
        <taxon>Dioszegia</taxon>
    </lineage>
</organism>
<dbReference type="AlphaFoldDB" id="A0AA38HBN8"/>
<sequence>MRRIASRDSESDGGPPSPGSYILPLLVIVVLCAGYVWYSRRKRRDASFELRDVLKYRPPGMGNPDGVRLSIDDMPSRAEFLTNNASTDSLPDNVELPVFSRPPTHTAWQGTSSGGRGHPSYNSASPSGASTPFMDDPTPAQGKAGRILGLGGGMKSAGGGFGRRSMRNKGPVEADSSSEGDESDEGGARGGDGGGAAVFGIGDEDEEERL</sequence>
<evidence type="ECO:0000313" key="4">
    <source>
        <dbReference type="Proteomes" id="UP001164286"/>
    </source>
</evidence>
<feature type="compositionally biased region" description="Acidic residues" evidence="1">
    <location>
        <begin position="176"/>
        <end position="185"/>
    </location>
</feature>
<keyword evidence="2" id="KW-0472">Membrane</keyword>
<evidence type="ECO:0000313" key="3">
    <source>
        <dbReference type="EMBL" id="KAI9636039.1"/>
    </source>
</evidence>
<evidence type="ECO:0000256" key="1">
    <source>
        <dbReference type="SAM" id="MobiDB-lite"/>
    </source>
</evidence>
<feature type="transmembrane region" description="Helical" evidence="2">
    <location>
        <begin position="20"/>
        <end position="38"/>
    </location>
</feature>
<comment type="caution">
    <text evidence="3">The sequence shown here is derived from an EMBL/GenBank/DDBJ whole genome shotgun (WGS) entry which is preliminary data.</text>
</comment>
<feature type="compositionally biased region" description="Polar residues" evidence="1">
    <location>
        <begin position="120"/>
        <end position="130"/>
    </location>
</feature>
<dbReference type="EMBL" id="JAKWFO010000005">
    <property type="protein sequence ID" value="KAI9636039.1"/>
    <property type="molecule type" value="Genomic_DNA"/>
</dbReference>
<dbReference type="GeneID" id="77732272"/>
<name>A0AA38HBN8_9TREE</name>
<proteinExistence type="predicted"/>